<reference evidence="1" key="1">
    <citation type="submission" date="2018-02" db="EMBL/GenBank/DDBJ databases">
        <title>Rhizophora mucronata_Transcriptome.</title>
        <authorList>
            <person name="Meera S.P."/>
            <person name="Sreeshan A."/>
            <person name="Augustine A."/>
        </authorList>
    </citation>
    <scope>NUCLEOTIDE SEQUENCE</scope>
    <source>
        <tissue evidence="1">Leaf</tissue>
    </source>
</reference>
<dbReference type="EMBL" id="GGEC01017997">
    <property type="protein sequence ID" value="MBW98480.1"/>
    <property type="molecule type" value="Transcribed_RNA"/>
</dbReference>
<sequence>MITLNLSKLRESFINKEPQTQPTQCVWHLKISTSLPNGVQFGQVSKELANNYVQK</sequence>
<protein>
    <submittedName>
        <fullName evidence="1">Uncharacterized protein</fullName>
    </submittedName>
</protein>
<name>A0A2P2JYF5_RHIMU</name>
<evidence type="ECO:0000313" key="1">
    <source>
        <dbReference type="EMBL" id="MBW98480.1"/>
    </source>
</evidence>
<accession>A0A2P2JYF5</accession>
<proteinExistence type="predicted"/>
<organism evidence="1">
    <name type="scientific">Rhizophora mucronata</name>
    <name type="common">Asiatic mangrove</name>
    <dbReference type="NCBI Taxonomy" id="61149"/>
    <lineage>
        <taxon>Eukaryota</taxon>
        <taxon>Viridiplantae</taxon>
        <taxon>Streptophyta</taxon>
        <taxon>Embryophyta</taxon>
        <taxon>Tracheophyta</taxon>
        <taxon>Spermatophyta</taxon>
        <taxon>Magnoliopsida</taxon>
        <taxon>eudicotyledons</taxon>
        <taxon>Gunneridae</taxon>
        <taxon>Pentapetalae</taxon>
        <taxon>rosids</taxon>
        <taxon>fabids</taxon>
        <taxon>Malpighiales</taxon>
        <taxon>Rhizophoraceae</taxon>
        <taxon>Rhizophora</taxon>
    </lineage>
</organism>
<dbReference type="AlphaFoldDB" id="A0A2P2JYF5"/>